<keyword evidence="1" id="KW-0732">Signal</keyword>
<dbReference type="Pfam" id="PF09084">
    <property type="entry name" value="NMT1"/>
    <property type="match status" value="1"/>
</dbReference>
<dbReference type="InterPro" id="IPR015168">
    <property type="entry name" value="SsuA/THI5"/>
</dbReference>
<proteinExistence type="predicted"/>
<evidence type="ECO:0000313" key="3">
    <source>
        <dbReference type="EMBL" id="MCI2282811.1"/>
    </source>
</evidence>
<feature type="domain" description="SsuA/THI5-like" evidence="2">
    <location>
        <begin position="102"/>
        <end position="243"/>
    </location>
</feature>
<feature type="signal peptide" evidence="1">
    <location>
        <begin position="1"/>
        <end position="20"/>
    </location>
</feature>
<dbReference type="Proteomes" id="UP001139646">
    <property type="component" value="Unassembled WGS sequence"/>
</dbReference>
<evidence type="ECO:0000259" key="2">
    <source>
        <dbReference type="Pfam" id="PF09084"/>
    </source>
</evidence>
<gene>
    <name evidence="3" type="ORF">L3081_04570</name>
</gene>
<dbReference type="PANTHER" id="PTHR30024">
    <property type="entry name" value="ALIPHATIC SULFONATES-BINDING PROTEIN-RELATED"/>
    <property type="match status" value="1"/>
</dbReference>
<feature type="chain" id="PRO_5045483754" evidence="1">
    <location>
        <begin position="21"/>
        <end position="333"/>
    </location>
</feature>
<dbReference type="EMBL" id="JAKKSL010000001">
    <property type="protein sequence ID" value="MCI2282811.1"/>
    <property type="molecule type" value="Genomic_DNA"/>
</dbReference>
<comment type="caution">
    <text evidence="3">The sequence shown here is derived from an EMBL/GenBank/DDBJ whole genome shotgun (WGS) entry which is preliminary data.</text>
</comment>
<protein>
    <submittedName>
        <fullName evidence="3">ABC transporter substrate-binding protein</fullName>
    </submittedName>
</protein>
<keyword evidence="4" id="KW-1185">Reference proteome</keyword>
<evidence type="ECO:0000256" key="1">
    <source>
        <dbReference type="SAM" id="SignalP"/>
    </source>
</evidence>
<evidence type="ECO:0000313" key="4">
    <source>
        <dbReference type="Proteomes" id="UP001139646"/>
    </source>
</evidence>
<reference evidence="3" key="1">
    <citation type="submission" date="2022-01" db="EMBL/GenBank/DDBJ databases">
        <title>Colwellia maritima, isolated from seawater.</title>
        <authorList>
            <person name="Kristyanto S."/>
            <person name="Jung J."/>
            <person name="Jeon C.O."/>
        </authorList>
    </citation>
    <scope>NUCLEOTIDE SEQUENCE</scope>
    <source>
        <strain evidence="3">MSW7</strain>
    </source>
</reference>
<dbReference type="PANTHER" id="PTHR30024:SF48">
    <property type="entry name" value="ABC TRANSPORTER SUBSTRATE-BINDING PROTEIN"/>
    <property type="match status" value="1"/>
</dbReference>
<dbReference type="RefSeq" id="WP_242283805.1">
    <property type="nucleotide sequence ID" value="NZ_JAKKSL010000001.1"/>
</dbReference>
<dbReference type="SUPFAM" id="SSF53850">
    <property type="entry name" value="Periplasmic binding protein-like II"/>
    <property type="match status" value="1"/>
</dbReference>
<sequence>MNKCFFSIALFILLSLQVQAQPTVRVGVLKFGTVNWEIDVIKHHQLDKKYQFNLEVTPLASKNASAVALQSNAVDIILTDWLWVNRQRFEQKNYTIFPTSMTTGGLYVAANSGVESLADLKGKKIGIAGGAVDKSRLLLQAYSQKKYGLDLKKETEPTFAVPPLLNRLMLRGNLAAVINFWHYGARLKAKGYKQLVTLPEMPEALGIDAQIPLLVWVFDQTWANANGEALHRFLHASAEAKQLLSSSEDEWQRIRPLIKAENDAVFKTLINDYRAGLLSQFGSKEVEASKRIFNILATQGGSALVGNATALHEGTFWQSNLLDSNLSVYPKAD</sequence>
<organism evidence="3 4">
    <name type="scientific">Colwellia maritima</name>
    <dbReference type="NCBI Taxonomy" id="2912588"/>
    <lineage>
        <taxon>Bacteria</taxon>
        <taxon>Pseudomonadati</taxon>
        <taxon>Pseudomonadota</taxon>
        <taxon>Gammaproteobacteria</taxon>
        <taxon>Alteromonadales</taxon>
        <taxon>Colwelliaceae</taxon>
        <taxon>Colwellia</taxon>
    </lineage>
</organism>
<name>A0ABS9WY02_9GAMM</name>
<accession>A0ABS9WY02</accession>
<dbReference type="Gene3D" id="3.40.190.10">
    <property type="entry name" value="Periplasmic binding protein-like II"/>
    <property type="match status" value="2"/>
</dbReference>